<evidence type="ECO:0000256" key="1">
    <source>
        <dbReference type="SAM" id="MobiDB-lite"/>
    </source>
</evidence>
<name>A0AAV7UGG9_PLEWA</name>
<dbReference type="EMBL" id="JANPWB010000005">
    <property type="protein sequence ID" value="KAJ1187933.1"/>
    <property type="molecule type" value="Genomic_DNA"/>
</dbReference>
<gene>
    <name evidence="2" type="ORF">NDU88_004698</name>
</gene>
<dbReference type="AlphaFoldDB" id="A0AAV7UGG9"/>
<reference evidence="2" key="1">
    <citation type="journal article" date="2022" name="bioRxiv">
        <title>Sequencing and chromosome-scale assembly of the giantPleurodeles waltlgenome.</title>
        <authorList>
            <person name="Brown T."/>
            <person name="Elewa A."/>
            <person name="Iarovenko S."/>
            <person name="Subramanian E."/>
            <person name="Araus A.J."/>
            <person name="Petzold A."/>
            <person name="Susuki M."/>
            <person name="Suzuki K.-i.T."/>
            <person name="Hayashi T."/>
            <person name="Toyoda A."/>
            <person name="Oliveira C."/>
            <person name="Osipova E."/>
            <person name="Leigh N.D."/>
            <person name="Simon A."/>
            <person name="Yun M.H."/>
        </authorList>
    </citation>
    <scope>NUCLEOTIDE SEQUENCE</scope>
    <source>
        <strain evidence="2">20211129_DDA</strain>
        <tissue evidence="2">Liver</tissue>
    </source>
</reference>
<evidence type="ECO:0000313" key="2">
    <source>
        <dbReference type="EMBL" id="KAJ1187933.1"/>
    </source>
</evidence>
<feature type="region of interest" description="Disordered" evidence="1">
    <location>
        <begin position="1"/>
        <end position="44"/>
    </location>
</feature>
<proteinExistence type="predicted"/>
<feature type="compositionally biased region" description="Polar residues" evidence="1">
    <location>
        <begin position="19"/>
        <end position="42"/>
    </location>
</feature>
<comment type="caution">
    <text evidence="2">The sequence shown here is derived from an EMBL/GenBank/DDBJ whole genome shotgun (WGS) entry which is preliminary data.</text>
</comment>
<protein>
    <submittedName>
        <fullName evidence="2">Uncharacterized protein</fullName>
    </submittedName>
</protein>
<dbReference type="Proteomes" id="UP001066276">
    <property type="component" value="Chromosome 3_1"/>
</dbReference>
<organism evidence="2 3">
    <name type="scientific">Pleurodeles waltl</name>
    <name type="common">Iberian ribbed newt</name>
    <dbReference type="NCBI Taxonomy" id="8319"/>
    <lineage>
        <taxon>Eukaryota</taxon>
        <taxon>Metazoa</taxon>
        <taxon>Chordata</taxon>
        <taxon>Craniata</taxon>
        <taxon>Vertebrata</taxon>
        <taxon>Euteleostomi</taxon>
        <taxon>Amphibia</taxon>
        <taxon>Batrachia</taxon>
        <taxon>Caudata</taxon>
        <taxon>Salamandroidea</taxon>
        <taxon>Salamandridae</taxon>
        <taxon>Pleurodelinae</taxon>
        <taxon>Pleurodeles</taxon>
    </lineage>
</organism>
<keyword evidence="3" id="KW-1185">Reference proteome</keyword>
<evidence type="ECO:0000313" key="3">
    <source>
        <dbReference type="Proteomes" id="UP001066276"/>
    </source>
</evidence>
<accession>A0AAV7UGG9</accession>
<sequence length="79" mass="8227">MRSTAAGSSGLPAKDKQNNAKQTSPSHQPLTNGESRQTTLSPLQIADIETFQTMGQLMGDSITKLLSSVGGMQGAIIPV</sequence>